<name>A0A0P6XHQ0_9CHLR</name>
<dbReference type="Proteomes" id="UP000050430">
    <property type="component" value="Unassembled WGS sequence"/>
</dbReference>
<reference evidence="1 2" key="1">
    <citation type="submission" date="2015-07" db="EMBL/GenBank/DDBJ databases">
        <title>Genome sequence of Leptolinea tardivitalis DSM 16556.</title>
        <authorList>
            <person name="Hemp J."/>
            <person name="Ward L.M."/>
            <person name="Pace L.A."/>
            <person name="Fischer W.W."/>
        </authorList>
    </citation>
    <scope>NUCLEOTIDE SEQUENCE [LARGE SCALE GENOMIC DNA]</scope>
    <source>
        <strain evidence="1 2">YMTK-2</strain>
    </source>
</reference>
<gene>
    <name evidence="1" type="ORF">ADM99_16145</name>
</gene>
<accession>A0A0P6XHQ0</accession>
<protein>
    <submittedName>
        <fullName evidence="1">Uncharacterized protein</fullName>
    </submittedName>
</protein>
<dbReference type="AlphaFoldDB" id="A0A0P6XHQ0"/>
<sequence length="73" mass="8329">MDSTCISQRLKQAETRLADSNDPPRLLQPCKGNLWKKKKHIPLPEPVEGIGPGGFDRLSLRDFDWLSLQRELS</sequence>
<proteinExistence type="predicted"/>
<comment type="caution">
    <text evidence="1">The sequence shown here is derived from an EMBL/GenBank/DDBJ whole genome shotgun (WGS) entry which is preliminary data.</text>
</comment>
<organism evidence="1 2">
    <name type="scientific">Leptolinea tardivitalis</name>
    <dbReference type="NCBI Taxonomy" id="229920"/>
    <lineage>
        <taxon>Bacteria</taxon>
        <taxon>Bacillati</taxon>
        <taxon>Chloroflexota</taxon>
        <taxon>Anaerolineae</taxon>
        <taxon>Anaerolineales</taxon>
        <taxon>Anaerolineaceae</taxon>
        <taxon>Leptolinea</taxon>
    </lineage>
</organism>
<keyword evidence="2" id="KW-1185">Reference proteome</keyword>
<evidence type="ECO:0000313" key="1">
    <source>
        <dbReference type="EMBL" id="KPL70630.1"/>
    </source>
</evidence>
<evidence type="ECO:0000313" key="2">
    <source>
        <dbReference type="Proteomes" id="UP000050430"/>
    </source>
</evidence>
<dbReference type="EMBL" id="LGCK01000014">
    <property type="protein sequence ID" value="KPL70630.1"/>
    <property type="molecule type" value="Genomic_DNA"/>
</dbReference>